<dbReference type="SUPFAM" id="SSF118116">
    <property type="entry name" value="DNA mismatch repair protein MutL"/>
    <property type="match status" value="1"/>
</dbReference>
<evidence type="ECO:0000256" key="6">
    <source>
        <dbReference type="SAM" id="MobiDB-lite"/>
    </source>
</evidence>
<dbReference type="PANTHER" id="PTHR10073">
    <property type="entry name" value="DNA MISMATCH REPAIR PROTEIN MLH, PMS, MUTL"/>
    <property type="match status" value="1"/>
</dbReference>
<dbReference type="Pfam" id="PF08676">
    <property type="entry name" value="MutL_C"/>
    <property type="match status" value="1"/>
</dbReference>
<protein>
    <recommendedName>
        <fullName evidence="2 5">DNA mismatch repair protein MutL</fullName>
    </recommendedName>
</protein>
<evidence type="ECO:0000256" key="1">
    <source>
        <dbReference type="ARBA" id="ARBA00006082"/>
    </source>
</evidence>
<evidence type="ECO:0000313" key="8">
    <source>
        <dbReference type="EMBL" id="RUO52222.1"/>
    </source>
</evidence>
<dbReference type="CDD" id="cd16926">
    <property type="entry name" value="HATPase_MutL-MLH-PMS-like"/>
    <property type="match status" value="1"/>
</dbReference>
<sequence length="585" mass="65682">MPIKQLPVELANQIAAGEVVERPASIVKELVENALDANATQLTIDIDAGGAKRIRIRDNGSGIAHDELALALSRHATSKIADIDDLEAITSLGFRGEALASISSVSRLRLVSKPATQPEAWQAWAEGKDMQVRIEPASHPDGTTVDIQDVFYNTPARRKFLRTDKTEFSHIDEVIKRIALSRWDVDITVNHNGKRVRHYPAVREQQQAHLRRRLAKVCGSSFAQDALYFQQQTHDMQIEGWLAAPEQCRYQGDVQYSFVNGRMMKDKLINHAIRQAYESFLTAERVPTFAIYLKLPADQVDVNVHPAKHEVRFHQQRQVHDFILQTVKQLLFAHNQSQIDHDAAEPSGEPTSSRAQYPNDTRASGHQYQQDRASTVQTPVSRLATGEPKAHANQANRVGLGASILPNAVQLDGDARQWRVVDVFQGRFAIIRRDEQPAWLDLVGVQKQLLRPQIKQQLQHGMAGQPLLVEQKINLTDTDWNKQRVSALAEQLAHCGVKFYWQGQALIVEQMPSMLRRKNIPHSVLQLLAACEQGEEAVVVLLADAAAESTLSKAQAEHWCQQWQKQLNSTPDLLSTLKVPHINET</sequence>
<dbReference type="InterPro" id="IPR014762">
    <property type="entry name" value="DNA_mismatch_repair_CS"/>
</dbReference>
<dbReference type="AlphaFoldDB" id="A0A432XU26"/>
<dbReference type="InterPro" id="IPR042121">
    <property type="entry name" value="MutL_C_regsub"/>
</dbReference>
<dbReference type="Pfam" id="PF13589">
    <property type="entry name" value="HATPase_c_3"/>
    <property type="match status" value="1"/>
</dbReference>
<dbReference type="GO" id="GO:0006298">
    <property type="term" value="P:mismatch repair"/>
    <property type="evidence" value="ECO:0007669"/>
    <property type="project" value="UniProtKB-UniRule"/>
</dbReference>
<evidence type="ECO:0000259" key="7">
    <source>
        <dbReference type="SMART" id="SM01340"/>
    </source>
</evidence>
<organism evidence="8 9">
    <name type="scientific">Idiomarina fontislapidosi</name>
    <dbReference type="NCBI Taxonomy" id="263723"/>
    <lineage>
        <taxon>Bacteria</taxon>
        <taxon>Pseudomonadati</taxon>
        <taxon>Pseudomonadota</taxon>
        <taxon>Gammaproteobacteria</taxon>
        <taxon>Alteromonadales</taxon>
        <taxon>Idiomarinaceae</taxon>
        <taxon>Idiomarina</taxon>
    </lineage>
</organism>
<dbReference type="SUPFAM" id="SSF55874">
    <property type="entry name" value="ATPase domain of HSP90 chaperone/DNA topoisomerase II/histidine kinase"/>
    <property type="match status" value="1"/>
</dbReference>
<dbReference type="OrthoDB" id="9763467at2"/>
<proteinExistence type="inferred from homology"/>
<dbReference type="InterPro" id="IPR014721">
    <property type="entry name" value="Ribsml_uS5_D2-typ_fold_subgr"/>
</dbReference>
<comment type="similarity">
    <text evidence="1 5">Belongs to the DNA mismatch repair MutL/HexB family.</text>
</comment>
<reference evidence="9" key="1">
    <citation type="journal article" date="2018" name="Front. Microbiol.">
        <title>Genome-Based Analysis Reveals the Taxonomy and Diversity of the Family Idiomarinaceae.</title>
        <authorList>
            <person name="Liu Y."/>
            <person name="Lai Q."/>
            <person name="Shao Z."/>
        </authorList>
    </citation>
    <scope>NUCLEOTIDE SEQUENCE [LARGE SCALE GENOMIC DNA]</scope>
    <source>
        <strain evidence="9">F23</strain>
    </source>
</reference>
<dbReference type="Gene3D" id="3.30.230.10">
    <property type="match status" value="1"/>
</dbReference>
<dbReference type="GO" id="GO:0140664">
    <property type="term" value="F:ATP-dependent DNA damage sensor activity"/>
    <property type="evidence" value="ECO:0007669"/>
    <property type="project" value="InterPro"/>
</dbReference>
<keyword evidence="4 5" id="KW-0234">DNA repair</keyword>
<comment type="function">
    <text evidence="5">This protein is involved in the repair of mismatches in DNA. It is required for dam-dependent methyl-directed DNA mismatch repair. May act as a 'molecular matchmaker', a protein that promotes the formation of a stable complex between two or more DNA-binding proteins in an ATP-dependent manner without itself being part of a final effector complex.</text>
</comment>
<keyword evidence="9" id="KW-1185">Reference proteome</keyword>
<evidence type="ECO:0000256" key="2">
    <source>
        <dbReference type="ARBA" id="ARBA00021975"/>
    </source>
</evidence>
<dbReference type="EMBL" id="PIPV01000008">
    <property type="protein sequence ID" value="RUO52222.1"/>
    <property type="molecule type" value="Genomic_DNA"/>
</dbReference>
<keyword evidence="3 5" id="KW-0227">DNA damage</keyword>
<dbReference type="GO" id="GO:0032300">
    <property type="term" value="C:mismatch repair complex"/>
    <property type="evidence" value="ECO:0007669"/>
    <property type="project" value="InterPro"/>
</dbReference>
<dbReference type="GO" id="GO:0030983">
    <property type="term" value="F:mismatched DNA binding"/>
    <property type="evidence" value="ECO:0007669"/>
    <property type="project" value="InterPro"/>
</dbReference>
<dbReference type="Gene3D" id="3.30.565.10">
    <property type="entry name" value="Histidine kinase-like ATPase, C-terminal domain"/>
    <property type="match status" value="1"/>
</dbReference>
<dbReference type="CDD" id="cd03482">
    <property type="entry name" value="MutL_Trans_MutL"/>
    <property type="match status" value="1"/>
</dbReference>
<dbReference type="SUPFAM" id="SSF54211">
    <property type="entry name" value="Ribosomal protein S5 domain 2-like"/>
    <property type="match status" value="1"/>
</dbReference>
<dbReference type="GO" id="GO:0005524">
    <property type="term" value="F:ATP binding"/>
    <property type="evidence" value="ECO:0007669"/>
    <property type="project" value="InterPro"/>
</dbReference>
<dbReference type="InterPro" id="IPR036890">
    <property type="entry name" value="HATPase_C_sf"/>
</dbReference>
<dbReference type="PROSITE" id="PS00058">
    <property type="entry name" value="DNA_MISMATCH_REPAIR_1"/>
    <property type="match status" value="1"/>
</dbReference>
<dbReference type="InterPro" id="IPR020667">
    <property type="entry name" value="DNA_mismatch_repair_MutL"/>
</dbReference>
<dbReference type="InterPro" id="IPR037198">
    <property type="entry name" value="MutL_C_sf"/>
</dbReference>
<dbReference type="GO" id="GO:0016887">
    <property type="term" value="F:ATP hydrolysis activity"/>
    <property type="evidence" value="ECO:0007669"/>
    <property type="project" value="InterPro"/>
</dbReference>
<dbReference type="RefSeq" id="WP_110575337.1">
    <property type="nucleotide sequence ID" value="NZ_PIPV01000008.1"/>
</dbReference>
<dbReference type="InterPro" id="IPR002099">
    <property type="entry name" value="MutL/Mlh/PMS"/>
</dbReference>
<evidence type="ECO:0000256" key="3">
    <source>
        <dbReference type="ARBA" id="ARBA00022763"/>
    </source>
</evidence>
<dbReference type="SMART" id="SM01340">
    <property type="entry name" value="DNA_mis_repair"/>
    <property type="match status" value="1"/>
</dbReference>
<dbReference type="InterPro" id="IPR014790">
    <property type="entry name" value="MutL_C"/>
</dbReference>
<feature type="region of interest" description="Disordered" evidence="6">
    <location>
        <begin position="339"/>
        <end position="394"/>
    </location>
</feature>
<dbReference type="Pfam" id="PF01119">
    <property type="entry name" value="DNA_mis_repair"/>
    <property type="match status" value="1"/>
</dbReference>
<feature type="compositionally biased region" description="Polar residues" evidence="6">
    <location>
        <begin position="349"/>
        <end position="380"/>
    </location>
</feature>
<dbReference type="FunFam" id="3.30.565.10:FF:000003">
    <property type="entry name" value="DNA mismatch repair endonuclease MutL"/>
    <property type="match status" value="1"/>
</dbReference>
<dbReference type="InterPro" id="IPR038973">
    <property type="entry name" value="MutL/Mlh/Pms-like"/>
</dbReference>
<dbReference type="Proteomes" id="UP000287330">
    <property type="component" value="Unassembled WGS sequence"/>
</dbReference>
<evidence type="ECO:0000313" key="9">
    <source>
        <dbReference type="Proteomes" id="UP000287330"/>
    </source>
</evidence>
<dbReference type="PANTHER" id="PTHR10073:SF12">
    <property type="entry name" value="DNA MISMATCH REPAIR PROTEIN MLH1"/>
    <property type="match status" value="1"/>
</dbReference>
<comment type="caution">
    <text evidence="8">The sequence shown here is derived from an EMBL/GenBank/DDBJ whole genome shotgun (WGS) entry which is preliminary data.</text>
</comment>
<dbReference type="HAMAP" id="MF_00149">
    <property type="entry name" value="DNA_mis_repair"/>
    <property type="match status" value="1"/>
</dbReference>
<dbReference type="InterPro" id="IPR020568">
    <property type="entry name" value="Ribosomal_Su5_D2-typ_SF"/>
</dbReference>
<evidence type="ECO:0000256" key="5">
    <source>
        <dbReference type="HAMAP-Rule" id="MF_00149"/>
    </source>
</evidence>
<feature type="domain" description="DNA mismatch repair protein S5" evidence="7">
    <location>
        <begin position="214"/>
        <end position="332"/>
    </location>
</feature>
<gene>
    <name evidence="5" type="primary">mutL</name>
    <name evidence="8" type="ORF">CWE25_10105</name>
</gene>
<dbReference type="NCBIfam" id="TIGR00585">
    <property type="entry name" value="mutl"/>
    <property type="match status" value="1"/>
</dbReference>
<dbReference type="Gene3D" id="3.30.1370.100">
    <property type="entry name" value="MutL, C-terminal domain, regulatory subdomain"/>
    <property type="match status" value="1"/>
</dbReference>
<dbReference type="InterPro" id="IPR013507">
    <property type="entry name" value="DNA_mismatch_S5_2-like"/>
</dbReference>
<evidence type="ECO:0000256" key="4">
    <source>
        <dbReference type="ARBA" id="ARBA00023204"/>
    </source>
</evidence>
<name>A0A432XU26_9GAMM</name>
<accession>A0A432XU26</accession>